<organism evidence="2 3">
    <name type="scientific">Amycolatopsis xylanica</name>
    <dbReference type="NCBI Taxonomy" id="589385"/>
    <lineage>
        <taxon>Bacteria</taxon>
        <taxon>Bacillati</taxon>
        <taxon>Actinomycetota</taxon>
        <taxon>Actinomycetes</taxon>
        <taxon>Pseudonocardiales</taxon>
        <taxon>Pseudonocardiaceae</taxon>
        <taxon>Amycolatopsis</taxon>
    </lineage>
</organism>
<proteinExistence type="predicted"/>
<protein>
    <submittedName>
        <fullName evidence="2">Uncharacterized protein</fullName>
    </submittedName>
</protein>
<keyword evidence="1" id="KW-0812">Transmembrane</keyword>
<gene>
    <name evidence="2" type="ORF">SAMN05421504_102171</name>
</gene>
<evidence type="ECO:0000256" key="1">
    <source>
        <dbReference type="SAM" id="Phobius"/>
    </source>
</evidence>
<sequence>MSTNEPFMAPAPPVPEVEIKRLATGAKIGITLGVVFAFLLSFGVSMLFFRVVSVASAVGTGDCLTLKSGTDGHDYDYRKTSCSRDEAIYRVEARVFPGASCPAGDFLKVKTATDHSEPLSTLCLALNVDTGDCVRNADSETAVERISCAARGAEVRVIVHRYSVEPDLCSSGDHIRVYEGPYERTICLTPVTNA</sequence>
<keyword evidence="1" id="KW-1133">Transmembrane helix</keyword>
<dbReference type="STRING" id="589385.SAMN05421504_102171"/>
<dbReference type="Proteomes" id="UP000199515">
    <property type="component" value="Unassembled WGS sequence"/>
</dbReference>
<evidence type="ECO:0000313" key="3">
    <source>
        <dbReference type="Proteomes" id="UP000199515"/>
    </source>
</evidence>
<feature type="transmembrane region" description="Helical" evidence="1">
    <location>
        <begin position="28"/>
        <end position="49"/>
    </location>
</feature>
<dbReference type="OrthoDB" id="3621007at2"/>
<keyword evidence="3" id="KW-1185">Reference proteome</keyword>
<name>A0A1H2YL35_9PSEU</name>
<accession>A0A1H2YL35</accession>
<evidence type="ECO:0000313" key="2">
    <source>
        <dbReference type="EMBL" id="SDX05790.1"/>
    </source>
</evidence>
<reference evidence="2 3" key="1">
    <citation type="submission" date="2016-10" db="EMBL/GenBank/DDBJ databases">
        <authorList>
            <person name="de Groot N.N."/>
        </authorList>
    </citation>
    <scope>NUCLEOTIDE SEQUENCE [LARGE SCALE GENOMIC DNA]</scope>
    <source>
        <strain evidence="2 3">CPCC 202699</strain>
    </source>
</reference>
<dbReference type="EMBL" id="FNON01000002">
    <property type="protein sequence ID" value="SDX05790.1"/>
    <property type="molecule type" value="Genomic_DNA"/>
</dbReference>
<dbReference type="AlphaFoldDB" id="A0A1H2YL35"/>
<keyword evidence="1" id="KW-0472">Membrane</keyword>
<dbReference type="RefSeq" id="WP_143047013.1">
    <property type="nucleotide sequence ID" value="NZ_FNON01000002.1"/>
</dbReference>